<protein>
    <submittedName>
        <fullName evidence="1">Uncharacterized protein</fullName>
    </submittedName>
</protein>
<proteinExistence type="predicted"/>
<dbReference type="Proteomes" id="UP000287033">
    <property type="component" value="Unassembled WGS sequence"/>
</dbReference>
<name>A0A401TT68_CHIPU</name>
<comment type="caution">
    <text evidence="1">The sequence shown here is derived from an EMBL/GenBank/DDBJ whole genome shotgun (WGS) entry which is preliminary data.</text>
</comment>
<evidence type="ECO:0000313" key="1">
    <source>
        <dbReference type="EMBL" id="GCC45825.1"/>
    </source>
</evidence>
<gene>
    <name evidence="1" type="ORF">chiPu_0030064</name>
</gene>
<feature type="non-terminal residue" evidence="1">
    <location>
        <position position="36"/>
    </location>
</feature>
<organism evidence="1 2">
    <name type="scientific">Chiloscyllium punctatum</name>
    <name type="common">Brownbanded bambooshark</name>
    <name type="synonym">Hemiscyllium punctatum</name>
    <dbReference type="NCBI Taxonomy" id="137246"/>
    <lineage>
        <taxon>Eukaryota</taxon>
        <taxon>Metazoa</taxon>
        <taxon>Chordata</taxon>
        <taxon>Craniata</taxon>
        <taxon>Vertebrata</taxon>
        <taxon>Chondrichthyes</taxon>
        <taxon>Elasmobranchii</taxon>
        <taxon>Galeomorphii</taxon>
        <taxon>Galeoidea</taxon>
        <taxon>Orectolobiformes</taxon>
        <taxon>Hemiscylliidae</taxon>
        <taxon>Chiloscyllium</taxon>
    </lineage>
</organism>
<keyword evidence="2" id="KW-1185">Reference proteome</keyword>
<reference evidence="1 2" key="1">
    <citation type="journal article" date="2018" name="Nat. Ecol. Evol.">
        <title>Shark genomes provide insights into elasmobranch evolution and the origin of vertebrates.</title>
        <authorList>
            <person name="Hara Y"/>
            <person name="Yamaguchi K"/>
            <person name="Onimaru K"/>
            <person name="Kadota M"/>
            <person name="Koyanagi M"/>
            <person name="Keeley SD"/>
            <person name="Tatsumi K"/>
            <person name="Tanaka K"/>
            <person name="Motone F"/>
            <person name="Kageyama Y"/>
            <person name="Nozu R"/>
            <person name="Adachi N"/>
            <person name="Nishimura O"/>
            <person name="Nakagawa R"/>
            <person name="Tanegashima C"/>
            <person name="Kiyatake I"/>
            <person name="Matsumoto R"/>
            <person name="Murakumo K"/>
            <person name="Nishida K"/>
            <person name="Terakita A"/>
            <person name="Kuratani S"/>
            <person name="Sato K"/>
            <person name="Hyodo S Kuraku.S."/>
        </authorList>
    </citation>
    <scope>NUCLEOTIDE SEQUENCE [LARGE SCALE GENOMIC DNA]</scope>
</reference>
<dbReference type="AlphaFoldDB" id="A0A401TT68"/>
<evidence type="ECO:0000313" key="2">
    <source>
        <dbReference type="Proteomes" id="UP000287033"/>
    </source>
</evidence>
<accession>A0A401TT68</accession>
<sequence length="36" mass="4111">MVLLLTPEIRQRVLEPSDCAERRHGHRELDLELGAG</sequence>
<dbReference type="EMBL" id="BEZZ01173753">
    <property type="protein sequence ID" value="GCC45825.1"/>
    <property type="molecule type" value="Genomic_DNA"/>
</dbReference>